<feature type="region of interest" description="Disordered" evidence="1">
    <location>
        <begin position="33"/>
        <end position="55"/>
    </location>
</feature>
<evidence type="ECO:0000256" key="1">
    <source>
        <dbReference type="SAM" id="MobiDB-lite"/>
    </source>
</evidence>
<dbReference type="InterPro" id="IPR025245">
    <property type="entry name" value="DUF4197"/>
</dbReference>
<protein>
    <recommendedName>
        <fullName evidence="5">DUF4197 domain-containing protein</fullName>
    </recommendedName>
</protein>
<dbReference type="Pfam" id="PF13852">
    <property type="entry name" value="DUF4197"/>
    <property type="match status" value="1"/>
</dbReference>
<name>A0AAJ5C1L5_9SPHI</name>
<evidence type="ECO:0000256" key="2">
    <source>
        <dbReference type="SAM" id="SignalP"/>
    </source>
</evidence>
<sequence length="261" mass="27823">MKHFKSITLLGLFSASLFISGCETLNQAGITLPPQGTGSTNPNTGGSGSGQSTGTITQAEATTGVKQALNNGLQQSIQTLSVKNGFLGDAAVKILMPEEARKVESALRAVGMNKLCDQFIASMNHAAESAVKEASTVFINSLSKMTVNDAFNILLSGQQDAATNYFKKTTSSELTTKFSPIIQTAMGKNNVSTYWNQLTSAYNNLPLGNKIETDLTAYVTQKAIDGLFVKVADQELKIRKNIGGARNSGILDKVFGWVDKQ</sequence>
<organism evidence="3 4">
    <name type="scientific">Sphingobacterium mizutaii</name>
    <dbReference type="NCBI Taxonomy" id="1010"/>
    <lineage>
        <taxon>Bacteria</taxon>
        <taxon>Pseudomonadati</taxon>
        <taxon>Bacteroidota</taxon>
        <taxon>Sphingobacteriia</taxon>
        <taxon>Sphingobacteriales</taxon>
        <taxon>Sphingobacteriaceae</taxon>
        <taxon>Sphingobacterium</taxon>
    </lineage>
</organism>
<dbReference type="PROSITE" id="PS51257">
    <property type="entry name" value="PROKAR_LIPOPROTEIN"/>
    <property type="match status" value="1"/>
</dbReference>
<dbReference type="RefSeq" id="WP_093101497.1">
    <property type="nucleotide sequence ID" value="NZ_CP158798.1"/>
</dbReference>
<dbReference type="KEGG" id="smiz:4412673_03457"/>
<dbReference type="AlphaFoldDB" id="A0AAJ5C1L5"/>
<evidence type="ECO:0000313" key="3">
    <source>
        <dbReference type="EMBL" id="SNV58834.1"/>
    </source>
</evidence>
<evidence type="ECO:0000313" key="4">
    <source>
        <dbReference type="Proteomes" id="UP000215355"/>
    </source>
</evidence>
<accession>A0AAJ5C1L5</accession>
<feature type="signal peptide" evidence="2">
    <location>
        <begin position="1"/>
        <end position="21"/>
    </location>
</feature>
<proteinExistence type="predicted"/>
<gene>
    <name evidence="3" type="ORF">SAMEA4412673_03457</name>
</gene>
<reference evidence="3 4" key="1">
    <citation type="submission" date="2017-06" db="EMBL/GenBank/DDBJ databases">
        <authorList>
            <consortium name="Pathogen Informatics"/>
        </authorList>
    </citation>
    <scope>NUCLEOTIDE SEQUENCE [LARGE SCALE GENOMIC DNA]</scope>
    <source>
        <strain evidence="3 4">NCTC12149</strain>
    </source>
</reference>
<keyword evidence="2" id="KW-0732">Signal</keyword>
<evidence type="ECO:0008006" key="5">
    <source>
        <dbReference type="Google" id="ProtNLM"/>
    </source>
</evidence>
<dbReference type="EMBL" id="LT906468">
    <property type="protein sequence ID" value="SNV58834.1"/>
    <property type="molecule type" value="Genomic_DNA"/>
</dbReference>
<dbReference type="Proteomes" id="UP000215355">
    <property type="component" value="Chromosome 1"/>
</dbReference>
<feature type="chain" id="PRO_5042620037" description="DUF4197 domain-containing protein" evidence="2">
    <location>
        <begin position="22"/>
        <end position="261"/>
    </location>
</feature>
<feature type="compositionally biased region" description="Low complexity" evidence="1">
    <location>
        <begin position="34"/>
        <end position="44"/>
    </location>
</feature>